<protein>
    <submittedName>
        <fullName evidence="1">Uncharacterized protein</fullName>
    </submittedName>
</protein>
<dbReference type="EMBL" id="PQFF01000260">
    <property type="protein sequence ID" value="RHZ69356.1"/>
    <property type="molecule type" value="Genomic_DNA"/>
</dbReference>
<dbReference type="Proteomes" id="UP000266861">
    <property type="component" value="Unassembled WGS sequence"/>
</dbReference>
<dbReference type="AlphaFoldDB" id="A0A397I6E8"/>
<evidence type="ECO:0000313" key="2">
    <source>
        <dbReference type="Proteomes" id="UP000266861"/>
    </source>
</evidence>
<name>A0A397I6E8_9GLOM</name>
<comment type="caution">
    <text evidence="1">The sequence shown here is derived from an EMBL/GenBank/DDBJ whole genome shotgun (WGS) entry which is preliminary data.</text>
</comment>
<evidence type="ECO:0000313" key="1">
    <source>
        <dbReference type="EMBL" id="RHZ69356.1"/>
    </source>
</evidence>
<sequence length="138" mass="16424">MLQMYAYYVSNISNEIKHAYKELSDEGFEDVVTKTTFLFDNEIFDENNDELKNNQFENDDELENNQFENNEGENQISNSQNFDSFFNVTDIELRRVFEIEVTVEITVVFRPKYPPMQSTPFENFRSFLKYPDILHGKS</sequence>
<accession>A0A397I6E8</accession>
<organism evidence="1 2">
    <name type="scientific">Diversispora epigaea</name>
    <dbReference type="NCBI Taxonomy" id="1348612"/>
    <lineage>
        <taxon>Eukaryota</taxon>
        <taxon>Fungi</taxon>
        <taxon>Fungi incertae sedis</taxon>
        <taxon>Mucoromycota</taxon>
        <taxon>Glomeromycotina</taxon>
        <taxon>Glomeromycetes</taxon>
        <taxon>Diversisporales</taxon>
        <taxon>Diversisporaceae</taxon>
        <taxon>Diversispora</taxon>
    </lineage>
</organism>
<reference evidence="1 2" key="1">
    <citation type="submission" date="2018-08" db="EMBL/GenBank/DDBJ databases">
        <title>Genome and evolution of the arbuscular mycorrhizal fungus Diversispora epigaea (formerly Glomus versiforme) and its bacterial endosymbionts.</title>
        <authorList>
            <person name="Sun X."/>
            <person name="Fei Z."/>
            <person name="Harrison M."/>
        </authorList>
    </citation>
    <scope>NUCLEOTIDE SEQUENCE [LARGE SCALE GENOMIC DNA]</scope>
    <source>
        <strain evidence="1 2">IT104</strain>
    </source>
</reference>
<proteinExistence type="predicted"/>
<gene>
    <name evidence="1" type="ORF">Glove_284g133</name>
</gene>
<keyword evidence="2" id="KW-1185">Reference proteome</keyword>